<reference evidence="2 3" key="1">
    <citation type="submission" date="2016-05" db="EMBL/GenBank/DDBJ databases">
        <title>Comparative genomics of biotechnologically important yeasts.</title>
        <authorList>
            <consortium name="DOE Joint Genome Institute"/>
            <person name="Riley R."/>
            <person name="Haridas S."/>
            <person name="Wolfe K.H."/>
            <person name="Lopes M.R."/>
            <person name="Hittinger C.T."/>
            <person name="Goker M."/>
            <person name="Salamov A."/>
            <person name="Wisecaver J."/>
            <person name="Long T.M."/>
            <person name="Aerts A.L."/>
            <person name="Barry K."/>
            <person name="Choi C."/>
            <person name="Clum A."/>
            <person name="Coughlan A.Y."/>
            <person name="Deshpande S."/>
            <person name="Douglass A.P."/>
            <person name="Hanson S.J."/>
            <person name="Klenk H.-P."/>
            <person name="LaButti K."/>
            <person name="Lapidus A."/>
            <person name="Lindquist E."/>
            <person name="Lipzen A."/>
            <person name="Meier-kolthoff J.P."/>
            <person name="Ohm R.A."/>
            <person name="Otillar R.P."/>
            <person name="Pangilinan J."/>
            <person name="Peng Y."/>
            <person name="Rokas A."/>
            <person name="Rosa C.A."/>
            <person name="Scheuner C."/>
            <person name="Sibirny A.A."/>
            <person name="Slot J.C."/>
            <person name="Stielow J.B."/>
            <person name="Sun H."/>
            <person name="Kurtzman C.P."/>
            <person name="Blackwell M."/>
            <person name="Grigoriev I.V."/>
            <person name="Jeffries T.W."/>
        </authorList>
    </citation>
    <scope>NUCLEOTIDE SEQUENCE [LARGE SCALE GENOMIC DNA]</scope>
    <source>
        <strain evidence="2 3">NRRL YB-4993</strain>
    </source>
</reference>
<dbReference type="STRING" id="869754.A0A1A0HJ52"/>
<gene>
    <name evidence="2" type="ORF">METBIDRAFT_76932</name>
</gene>
<protein>
    <recommendedName>
        <fullName evidence="4">F-box domain-containing protein</fullName>
    </recommendedName>
</protein>
<feature type="compositionally biased region" description="Basic and acidic residues" evidence="1">
    <location>
        <begin position="25"/>
        <end position="40"/>
    </location>
</feature>
<proteinExistence type="predicted"/>
<dbReference type="InterPro" id="IPR032675">
    <property type="entry name" value="LRR_dom_sf"/>
</dbReference>
<dbReference type="RefSeq" id="XP_018714526.1">
    <property type="nucleotide sequence ID" value="XM_018858608.1"/>
</dbReference>
<dbReference type="Proteomes" id="UP000092555">
    <property type="component" value="Unassembled WGS sequence"/>
</dbReference>
<evidence type="ECO:0000256" key="1">
    <source>
        <dbReference type="SAM" id="MobiDB-lite"/>
    </source>
</evidence>
<name>A0A1A0HJ52_9ASCO</name>
<evidence type="ECO:0000313" key="3">
    <source>
        <dbReference type="Proteomes" id="UP000092555"/>
    </source>
</evidence>
<dbReference type="EMBL" id="LXTC01000001">
    <property type="protein sequence ID" value="OBA24045.1"/>
    <property type="molecule type" value="Genomic_DNA"/>
</dbReference>
<dbReference type="SUPFAM" id="SSF52047">
    <property type="entry name" value="RNI-like"/>
    <property type="match status" value="1"/>
</dbReference>
<dbReference type="GeneID" id="30031584"/>
<feature type="region of interest" description="Disordered" evidence="1">
    <location>
        <begin position="1"/>
        <end position="47"/>
    </location>
</feature>
<organism evidence="2 3">
    <name type="scientific">Metschnikowia bicuspidata var. bicuspidata NRRL YB-4993</name>
    <dbReference type="NCBI Taxonomy" id="869754"/>
    <lineage>
        <taxon>Eukaryota</taxon>
        <taxon>Fungi</taxon>
        <taxon>Dikarya</taxon>
        <taxon>Ascomycota</taxon>
        <taxon>Saccharomycotina</taxon>
        <taxon>Pichiomycetes</taxon>
        <taxon>Metschnikowiaceae</taxon>
        <taxon>Metschnikowia</taxon>
    </lineage>
</organism>
<keyword evidence="3" id="KW-1185">Reference proteome</keyword>
<sequence length="464" mass="53342">MANKRRPKQTRPPYRRYVYQTSFVEEGRDNRRGEDPEHVPTDNFGNWQDFNPAQNTNIRSVYVLTQKAELQGKKWPLSQFEKVDVLACCLYYGSDAHMRDLQLEKAAQQHAQAAQKRPVLPPEIVAYILEILWFWGELKPRFLRLSRLLHAMAAPLLYRRPELRGDNFHRFVDTVNGHKTFGSYIRDLDLAYVNQSGKNASVAKLLKRLRPVLVHFVAPQTSFGLGPLMALRGCVRLKSLDLRLVSETLNLEELFLSIRQLDSLTHLSFPRLSIEISDYSGIKWPPRLEYLRVSGGISDEFLMQLAFPTTIRHMEFAHCPKVEHFGFQHLLLEFGRNLRSLRIQFPMPGLHANSLDSVFELCPNLHTLEVSVDYLLAEFFDERYLQKRLDPRPLRTLYIDSSGMLGTTDKLDAIDLALALSEARLPLLKNVRCTAKLGWDPKSDGVLHIASELEDRGGGLYIGY</sequence>
<dbReference type="AlphaFoldDB" id="A0A1A0HJ52"/>
<dbReference type="Gene3D" id="3.80.10.10">
    <property type="entry name" value="Ribonuclease Inhibitor"/>
    <property type="match status" value="1"/>
</dbReference>
<accession>A0A1A0HJ52</accession>
<evidence type="ECO:0008006" key="4">
    <source>
        <dbReference type="Google" id="ProtNLM"/>
    </source>
</evidence>
<comment type="caution">
    <text evidence="2">The sequence shown here is derived from an EMBL/GenBank/DDBJ whole genome shotgun (WGS) entry which is preliminary data.</text>
</comment>
<dbReference type="OrthoDB" id="2125396at2759"/>
<evidence type="ECO:0000313" key="2">
    <source>
        <dbReference type="EMBL" id="OBA24045.1"/>
    </source>
</evidence>